<dbReference type="GO" id="GO:0003677">
    <property type="term" value="F:DNA binding"/>
    <property type="evidence" value="ECO:0007669"/>
    <property type="project" value="UniProtKB-KW"/>
</dbReference>
<reference evidence="4" key="1">
    <citation type="submission" date="2021-11" db="EMBL/GenBank/DDBJ databases">
        <authorList>
            <person name="Schell T."/>
        </authorList>
    </citation>
    <scope>NUCLEOTIDE SEQUENCE</scope>
    <source>
        <strain evidence="4">M5</strain>
    </source>
</reference>
<evidence type="ECO:0000313" key="4">
    <source>
        <dbReference type="EMBL" id="CAH0100527.1"/>
    </source>
</evidence>
<organism evidence="4 5">
    <name type="scientific">Daphnia galeata</name>
    <dbReference type="NCBI Taxonomy" id="27404"/>
    <lineage>
        <taxon>Eukaryota</taxon>
        <taxon>Metazoa</taxon>
        <taxon>Ecdysozoa</taxon>
        <taxon>Arthropoda</taxon>
        <taxon>Crustacea</taxon>
        <taxon>Branchiopoda</taxon>
        <taxon>Diplostraca</taxon>
        <taxon>Cladocera</taxon>
        <taxon>Anomopoda</taxon>
        <taxon>Daphniidae</taxon>
        <taxon>Daphnia</taxon>
    </lineage>
</organism>
<proteinExistence type="predicted"/>
<protein>
    <recommendedName>
        <fullName evidence="3">Tyr recombinase domain-containing protein</fullName>
    </recommendedName>
</protein>
<dbReference type="EMBL" id="CAKKLH010000038">
    <property type="protein sequence ID" value="CAH0100527.1"/>
    <property type="molecule type" value="Genomic_DNA"/>
</dbReference>
<dbReference type="PROSITE" id="PS51898">
    <property type="entry name" value="TYR_RECOMBINASE"/>
    <property type="match status" value="1"/>
</dbReference>
<dbReference type="InterPro" id="IPR013762">
    <property type="entry name" value="Integrase-like_cat_sf"/>
</dbReference>
<keyword evidence="5" id="KW-1185">Reference proteome</keyword>
<evidence type="ECO:0000259" key="3">
    <source>
        <dbReference type="PROSITE" id="PS51898"/>
    </source>
</evidence>
<dbReference type="GO" id="GO:0015074">
    <property type="term" value="P:DNA integration"/>
    <property type="evidence" value="ECO:0007669"/>
    <property type="project" value="InterPro"/>
</dbReference>
<evidence type="ECO:0000313" key="5">
    <source>
        <dbReference type="Proteomes" id="UP000789390"/>
    </source>
</evidence>
<keyword evidence="2" id="KW-0233">DNA recombination</keyword>
<dbReference type="Proteomes" id="UP000789390">
    <property type="component" value="Unassembled WGS sequence"/>
</dbReference>
<dbReference type="GO" id="GO:0006310">
    <property type="term" value="P:DNA recombination"/>
    <property type="evidence" value="ECO:0007669"/>
    <property type="project" value="UniProtKB-KW"/>
</dbReference>
<dbReference type="InterPro" id="IPR002104">
    <property type="entry name" value="Integrase_catalytic"/>
</dbReference>
<comment type="caution">
    <text evidence="4">The sequence shown here is derived from an EMBL/GenBank/DDBJ whole genome shotgun (WGS) entry which is preliminary data.</text>
</comment>
<dbReference type="PANTHER" id="PTHR35617:SF3">
    <property type="entry name" value="CORE-BINDING (CB) DOMAIN-CONTAINING PROTEIN"/>
    <property type="match status" value="1"/>
</dbReference>
<dbReference type="InterPro" id="IPR011010">
    <property type="entry name" value="DNA_brk_join_enz"/>
</dbReference>
<dbReference type="PANTHER" id="PTHR35617">
    <property type="entry name" value="PHAGE_INTEGRASE DOMAIN-CONTAINING PROTEIN"/>
    <property type="match status" value="1"/>
</dbReference>
<feature type="domain" description="Tyr recombinase" evidence="3">
    <location>
        <begin position="252"/>
        <end position="442"/>
    </location>
</feature>
<sequence>MVEEQKSDELTSVAKQLTEFCEERRLTVVAVHLPGVMNIKVDRESRAQSDASDWLLNRSVFKILTSIWPVKIDHFSYSGTPNCLHLFPGVHNRPAQSWFPVLLELVPIIFRPSHDPVASLSNSRVEALRRNFRRKGFSESVGNLLLAGNRDATHSSYESAWRNWVDWCLKRNKNPMSASLKYVLELTGLHRDRRSYSSINIHRSMLSRTLPTVDGHKIGTHPLVKNLLSGCYNLNPPKPKYSYSWDPGVVIRFMSNLGRNEYISLPSLTRKATMFLALASCIRVSELAAIDFQSLNFSESCAKFSLLKPRKAQHSRPLQTISISSLTETVCCPVNTLRAYVERTASLRKNSNINQFLFFSVIAPHGGVTANTIIRWILTSLKESGVDTSVFNAHSTRGAAAAKASASGIPVDEILKVGHWRTESTFSTFYKITFAPLLVPEIFQQKRQGRSSYFRNIIENYQTGSEQLSRVKNGLQAF</sequence>
<dbReference type="Gene3D" id="1.10.150.130">
    <property type="match status" value="1"/>
</dbReference>
<dbReference type="SUPFAM" id="SSF47823">
    <property type="entry name" value="lambda integrase-like, N-terminal domain"/>
    <property type="match status" value="1"/>
</dbReference>
<dbReference type="SUPFAM" id="SSF56349">
    <property type="entry name" value="DNA breaking-rejoining enzymes"/>
    <property type="match status" value="1"/>
</dbReference>
<dbReference type="AlphaFoldDB" id="A0A8J2RAY5"/>
<dbReference type="Pfam" id="PF00589">
    <property type="entry name" value="Phage_integrase"/>
    <property type="match status" value="1"/>
</dbReference>
<keyword evidence="1" id="KW-0238">DNA-binding</keyword>
<evidence type="ECO:0000256" key="2">
    <source>
        <dbReference type="ARBA" id="ARBA00023172"/>
    </source>
</evidence>
<dbReference type="Gene3D" id="1.10.443.10">
    <property type="entry name" value="Intergrase catalytic core"/>
    <property type="match status" value="1"/>
</dbReference>
<evidence type="ECO:0000256" key="1">
    <source>
        <dbReference type="ARBA" id="ARBA00023125"/>
    </source>
</evidence>
<dbReference type="OrthoDB" id="6361724at2759"/>
<accession>A0A8J2RAY5</accession>
<dbReference type="InterPro" id="IPR010998">
    <property type="entry name" value="Integrase_recombinase_N"/>
</dbReference>
<name>A0A8J2RAY5_9CRUS</name>
<gene>
    <name evidence="4" type="ORF">DGAL_LOCUS2784</name>
</gene>